<accession>A0A0F9MAB0</accession>
<dbReference type="EMBL" id="LAZR01010602">
    <property type="protein sequence ID" value="KKM66087.1"/>
    <property type="molecule type" value="Genomic_DNA"/>
</dbReference>
<dbReference type="SUPFAM" id="SSF50104">
    <property type="entry name" value="Translation proteins SH3-like domain"/>
    <property type="match status" value="1"/>
</dbReference>
<dbReference type="InterPro" id="IPR006645">
    <property type="entry name" value="NGN-like_dom"/>
</dbReference>
<organism evidence="5">
    <name type="scientific">marine sediment metagenome</name>
    <dbReference type="NCBI Taxonomy" id="412755"/>
    <lineage>
        <taxon>unclassified sequences</taxon>
        <taxon>metagenomes</taxon>
        <taxon>ecological metagenomes</taxon>
    </lineage>
</organism>
<proteinExistence type="predicted"/>
<dbReference type="SMART" id="SM00738">
    <property type="entry name" value="NGN"/>
    <property type="match status" value="1"/>
</dbReference>
<gene>
    <name evidence="5" type="ORF">LCGC14_1484680</name>
</gene>
<keyword evidence="3" id="KW-0804">Transcription</keyword>
<evidence type="ECO:0000256" key="2">
    <source>
        <dbReference type="ARBA" id="ARBA00023015"/>
    </source>
</evidence>
<keyword evidence="2" id="KW-0805">Transcription regulation</keyword>
<evidence type="ECO:0000256" key="1">
    <source>
        <dbReference type="ARBA" id="ARBA00022814"/>
    </source>
</evidence>
<dbReference type="InterPro" id="IPR043425">
    <property type="entry name" value="NusG-like"/>
</dbReference>
<dbReference type="Pfam" id="PF02357">
    <property type="entry name" value="NusG"/>
    <property type="match status" value="1"/>
</dbReference>
<dbReference type="AlphaFoldDB" id="A0A0F9MAB0"/>
<dbReference type="Gene3D" id="3.30.70.940">
    <property type="entry name" value="NusG, N-terminal domain"/>
    <property type="match status" value="1"/>
</dbReference>
<dbReference type="GO" id="GO:0031564">
    <property type="term" value="P:transcription antitermination"/>
    <property type="evidence" value="ECO:0007669"/>
    <property type="project" value="UniProtKB-KW"/>
</dbReference>
<dbReference type="NCBIfam" id="NF033644">
    <property type="entry name" value="antiterm_UpxY"/>
    <property type="match status" value="1"/>
</dbReference>
<sequence length="244" mass="27484">MAGLARLLPDDWRRRPWPESVISSLRNRAQFEVSSGINDACIEIGNVSEEPTVYDLANEQASGAQQSGHTLTEALPAVDHLQWYAVYTKSRHEKVAQRGLEDKGIESFLPLRDVLSQWKDRRKWVQKPLFPGYLFVRTEWSELGDVTSVRGVAYVLGNQGKAAPVPEEQLLTVRRMVEGPYEVMPWPWLSKGKRVLVTSGPLAGLETYIVRRNRASRCHLVVSVDLLGRSVAVEVDPRCVELIP</sequence>
<dbReference type="PANTHER" id="PTHR30265:SF4">
    <property type="entry name" value="KOW MOTIF FAMILY PROTEIN, EXPRESSED"/>
    <property type="match status" value="1"/>
</dbReference>
<dbReference type="SUPFAM" id="SSF82679">
    <property type="entry name" value="N-utilization substance G protein NusG, N-terminal domain"/>
    <property type="match status" value="1"/>
</dbReference>
<protein>
    <recommendedName>
        <fullName evidence="4">NusG-like N-terminal domain-containing protein</fullName>
    </recommendedName>
</protein>
<dbReference type="InterPro" id="IPR036735">
    <property type="entry name" value="NGN_dom_sf"/>
</dbReference>
<evidence type="ECO:0000313" key="5">
    <source>
        <dbReference type="EMBL" id="KKM66087.1"/>
    </source>
</evidence>
<evidence type="ECO:0000259" key="4">
    <source>
        <dbReference type="SMART" id="SM00738"/>
    </source>
</evidence>
<keyword evidence="1" id="KW-0889">Transcription antitermination</keyword>
<feature type="domain" description="NusG-like N-terminal" evidence="4">
    <location>
        <begin position="80"/>
        <end position="177"/>
    </location>
</feature>
<reference evidence="5" key="1">
    <citation type="journal article" date="2015" name="Nature">
        <title>Complex archaea that bridge the gap between prokaryotes and eukaryotes.</title>
        <authorList>
            <person name="Spang A."/>
            <person name="Saw J.H."/>
            <person name="Jorgensen S.L."/>
            <person name="Zaremba-Niedzwiedzka K."/>
            <person name="Martijn J."/>
            <person name="Lind A.E."/>
            <person name="van Eijk R."/>
            <person name="Schleper C."/>
            <person name="Guy L."/>
            <person name="Ettema T.J."/>
        </authorList>
    </citation>
    <scope>NUCLEOTIDE SEQUENCE</scope>
</reference>
<dbReference type="InterPro" id="IPR008991">
    <property type="entry name" value="Translation_prot_SH3-like_sf"/>
</dbReference>
<evidence type="ECO:0000256" key="3">
    <source>
        <dbReference type="ARBA" id="ARBA00023163"/>
    </source>
</evidence>
<dbReference type="PANTHER" id="PTHR30265">
    <property type="entry name" value="RHO-INTERACTING TRANSCRIPTION TERMINATION FACTOR NUSG"/>
    <property type="match status" value="1"/>
</dbReference>
<comment type="caution">
    <text evidence="5">The sequence shown here is derived from an EMBL/GenBank/DDBJ whole genome shotgun (WGS) entry which is preliminary data.</text>
</comment>
<dbReference type="GO" id="GO:0006354">
    <property type="term" value="P:DNA-templated transcription elongation"/>
    <property type="evidence" value="ECO:0007669"/>
    <property type="project" value="InterPro"/>
</dbReference>
<name>A0A0F9MAB0_9ZZZZ</name>